<accession>A0A2W7MZ76</accession>
<dbReference type="RefSeq" id="WP_111538499.1">
    <property type="nucleotide sequence ID" value="NZ_QKZL01000021.1"/>
</dbReference>
<dbReference type="PANTHER" id="PTHR46268:SF15">
    <property type="entry name" value="UNIVERSAL STRESS PROTEIN HP_0031"/>
    <property type="match status" value="1"/>
</dbReference>
<organism evidence="3 4">
    <name type="scientific">Palleronia aestuarii</name>
    <dbReference type="NCBI Taxonomy" id="568105"/>
    <lineage>
        <taxon>Bacteria</taxon>
        <taxon>Pseudomonadati</taxon>
        <taxon>Pseudomonadota</taxon>
        <taxon>Alphaproteobacteria</taxon>
        <taxon>Rhodobacterales</taxon>
        <taxon>Roseobacteraceae</taxon>
        <taxon>Palleronia</taxon>
    </lineage>
</organism>
<dbReference type="CDD" id="cd00293">
    <property type="entry name" value="USP-like"/>
    <property type="match status" value="1"/>
</dbReference>
<proteinExistence type="inferred from homology"/>
<feature type="domain" description="UspA" evidence="2">
    <location>
        <begin position="5"/>
        <end position="146"/>
    </location>
</feature>
<evidence type="ECO:0000259" key="2">
    <source>
        <dbReference type="Pfam" id="PF00582"/>
    </source>
</evidence>
<dbReference type="EMBL" id="QKZL01000021">
    <property type="protein sequence ID" value="PZX12893.1"/>
    <property type="molecule type" value="Genomic_DNA"/>
</dbReference>
<dbReference type="SUPFAM" id="SSF52402">
    <property type="entry name" value="Adenine nucleotide alpha hydrolases-like"/>
    <property type="match status" value="1"/>
</dbReference>
<dbReference type="Gene3D" id="3.40.50.620">
    <property type="entry name" value="HUPs"/>
    <property type="match status" value="1"/>
</dbReference>
<comment type="caution">
    <text evidence="3">The sequence shown here is derived from an EMBL/GenBank/DDBJ whole genome shotgun (WGS) entry which is preliminary data.</text>
</comment>
<evidence type="ECO:0000313" key="3">
    <source>
        <dbReference type="EMBL" id="PZX12893.1"/>
    </source>
</evidence>
<name>A0A2W7MZ76_9RHOB</name>
<dbReference type="Proteomes" id="UP000248916">
    <property type="component" value="Unassembled WGS sequence"/>
</dbReference>
<gene>
    <name evidence="3" type="ORF">LX81_03444</name>
</gene>
<keyword evidence="4" id="KW-1185">Reference proteome</keyword>
<protein>
    <submittedName>
        <fullName evidence="3">Nucleotide-binding universal stress UspA family protein</fullName>
    </submittedName>
</protein>
<dbReference type="PRINTS" id="PR01438">
    <property type="entry name" value="UNVRSLSTRESS"/>
</dbReference>
<evidence type="ECO:0000256" key="1">
    <source>
        <dbReference type="ARBA" id="ARBA00008791"/>
    </source>
</evidence>
<comment type="similarity">
    <text evidence="1">Belongs to the universal stress protein A family.</text>
</comment>
<dbReference type="InterPro" id="IPR014729">
    <property type="entry name" value="Rossmann-like_a/b/a_fold"/>
</dbReference>
<reference evidence="3 4" key="1">
    <citation type="submission" date="2018-06" db="EMBL/GenBank/DDBJ databases">
        <title>Genomic Encyclopedia of Archaeal and Bacterial Type Strains, Phase II (KMG-II): from individual species to whole genera.</title>
        <authorList>
            <person name="Goeker M."/>
        </authorList>
    </citation>
    <scope>NUCLEOTIDE SEQUENCE [LARGE SCALE GENOMIC DNA]</scope>
    <source>
        <strain evidence="3 4">DSM 22009</strain>
    </source>
</reference>
<dbReference type="Pfam" id="PF00582">
    <property type="entry name" value="Usp"/>
    <property type="match status" value="1"/>
</dbReference>
<sequence>MASTHIVVGLDGSDAARRVIEFVKKEAGSMTDCQVTACFVIEWSPFTFQSAEVNEARHKRREEEIDVARDKVLDPAIEELREAGLSVEGHVAHGDAADILDRLAVEKGATQIIIGRLGQRNLAERIFGGVSGRLVAQSSVPVTIVP</sequence>
<dbReference type="AlphaFoldDB" id="A0A2W7MZ76"/>
<dbReference type="OrthoDB" id="5186731at2"/>
<dbReference type="InterPro" id="IPR006015">
    <property type="entry name" value="Universal_stress_UspA"/>
</dbReference>
<evidence type="ECO:0000313" key="4">
    <source>
        <dbReference type="Proteomes" id="UP000248916"/>
    </source>
</evidence>
<dbReference type="InterPro" id="IPR006016">
    <property type="entry name" value="UspA"/>
</dbReference>
<dbReference type="PANTHER" id="PTHR46268">
    <property type="entry name" value="STRESS RESPONSE PROTEIN NHAX"/>
    <property type="match status" value="1"/>
</dbReference>